<dbReference type="InterPro" id="IPR007742">
    <property type="entry name" value="NosD_dom"/>
</dbReference>
<feature type="domain" description="PKD" evidence="2">
    <location>
        <begin position="1794"/>
        <end position="1877"/>
    </location>
</feature>
<feature type="domain" description="PKD" evidence="2">
    <location>
        <begin position="2501"/>
        <end position="2584"/>
    </location>
</feature>
<dbReference type="Gene3D" id="2.130.10.10">
    <property type="entry name" value="YVTN repeat-like/Quinoprotein amine dehydrogenase"/>
    <property type="match status" value="2"/>
</dbReference>
<evidence type="ECO:0000313" key="4">
    <source>
        <dbReference type="Proteomes" id="UP000033066"/>
    </source>
</evidence>
<dbReference type="InterPro" id="IPR011047">
    <property type="entry name" value="Quinoprotein_ADH-like_sf"/>
</dbReference>
<dbReference type="KEGG" id="mbak:MSBR3_0382"/>
<protein>
    <submittedName>
        <fullName evidence="3">Cell surface protein</fullName>
    </submittedName>
</protein>
<dbReference type="Pfam" id="PF05048">
    <property type="entry name" value="NosD"/>
    <property type="match status" value="1"/>
</dbReference>
<dbReference type="InterPro" id="IPR035986">
    <property type="entry name" value="PKD_dom_sf"/>
</dbReference>
<dbReference type="InterPro" id="IPR022409">
    <property type="entry name" value="PKD/Chitinase_dom"/>
</dbReference>
<feature type="domain" description="PKD" evidence="2">
    <location>
        <begin position="405"/>
        <end position="490"/>
    </location>
</feature>
<dbReference type="PATRIC" id="fig|1434107.4.peg.505"/>
<feature type="domain" description="PKD" evidence="2">
    <location>
        <begin position="2583"/>
        <end position="2666"/>
    </location>
</feature>
<dbReference type="EMBL" id="CP009517">
    <property type="protein sequence ID" value="AKB80960.1"/>
    <property type="molecule type" value="Genomic_DNA"/>
</dbReference>
<dbReference type="Gene3D" id="2.40.128.630">
    <property type="match status" value="1"/>
</dbReference>
<reference evidence="3" key="1">
    <citation type="submission" date="2014-07" db="EMBL/GenBank/DDBJ databases">
        <title>Methanogenic archaea and the global carbon cycle.</title>
        <authorList>
            <person name="Henriksen J.R."/>
            <person name="Luke J."/>
            <person name="Reinhart S."/>
            <person name="Benedict M.N."/>
            <person name="Youngblut N.D."/>
            <person name="Metcalf M.E."/>
            <person name="Whitaker R.J."/>
            <person name="Metcalf W.W."/>
        </authorList>
    </citation>
    <scope>NUCLEOTIDE SEQUENCE [LARGE SCALE GENOMIC DNA]</scope>
    <source>
        <strain evidence="3">3</strain>
    </source>
</reference>
<dbReference type="Pfam" id="PF07705">
    <property type="entry name" value="CARDB"/>
    <property type="match status" value="2"/>
</dbReference>
<dbReference type="SUPFAM" id="SSF49299">
    <property type="entry name" value="PKD domain"/>
    <property type="match status" value="13"/>
</dbReference>
<dbReference type="Pfam" id="PF18911">
    <property type="entry name" value="PKD_4"/>
    <property type="match status" value="13"/>
</dbReference>
<feature type="region of interest" description="Disordered" evidence="1">
    <location>
        <begin position="2777"/>
        <end position="2797"/>
    </location>
</feature>
<dbReference type="SUPFAM" id="SSF51126">
    <property type="entry name" value="Pectin lyase-like"/>
    <property type="match status" value="1"/>
</dbReference>
<dbReference type="SUPFAM" id="SSF50998">
    <property type="entry name" value="Quinoprotein alcohol dehydrogenase-like"/>
    <property type="match status" value="2"/>
</dbReference>
<dbReference type="PANTHER" id="PTHR36842:SF1">
    <property type="entry name" value="PROTEIN TOLB"/>
    <property type="match status" value="1"/>
</dbReference>
<dbReference type="Proteomes" id="UP000033066">
    <property type="component" value="Chromosome"/>
</dbReference>
<sequence>MDKRITLIFLALICTLLIAPAEAKTWYVDDSGGVDYTDIQAAVNNASSGDTIFVYNGTYNGFKVNIPYLSIIGESADLVTVSSSIYLPEGTDTSQNATGTALNGLKITAATKIKPSTQYGTVSDLIIRNCAFEGITSSNAIEVRAYNTTFENNVVSNCSGSNVLVLVGTANGNSTIITNNTFKNNSNAAAIAFSKTANNTVKNNRIEANNIVFLFSSVGGGNKIYLNSLFTNSQITKVSGTVSSINWSSPNQITYAYNGTTYTSYMGNNWSDYNGTDTNSDGIGDTPYVLPSTLGADNYPLMQPFENYSIGSSVPVAPIAAFTASPTSGDAPLTVSFTDQSTGSPTSWQWDFNNDGTVDSTEQNPIYTFSTAGTYSVNLTVSNAEGSDSEVKTGYITVNEPVPASVANFTASPTSGNAPLTVQFTDASTGTVSSYAWDFNNDGIVDSNTQSPSYTYSEPGTYTVNLTVAGPDGSDSEVKTEYITATSAATNDLSISGIVNTVPGSAVFAKEPNTINILNIMNTGTGSLSNISVALYASDVSGGTVPVNTTTIASLASGGKATISLIDPTIRSLEGGTVTYTAVVDPDNLIAETNEANNNKSSASKPLRYNGYKGKGIYWEGGSNITTKHTYDLQGNLLYSTQPDTAYKAVGWSDRTETWTADDLPIPSGSTIEKVLLYFAYNWDQTPGGYPWLNLNFNGNTIENGNLSTGNGTLYRDWSNFGGYADYEYGLCVYDVTDKFNEAGNSLVTNPYDSSYNKIALYPSTLVVIYRNSNETRKQIFINEECDELGVSESSYGTTPKEATAYAPFTGMSIDKSKVANATMYSFAGSAGPDEGNLLFNGNTVATSAWMGSSNSASPLVFNVKDHINETGNEAGIQGTTSGGMDALQQILVVDYQKEQEPAPVANFTANVTSGTAPLTVQFTDASNGTVSSYSWDFNNDGTVDSTEQNPIYVYAAAGSYTVNLTVANEGGSDSEVKTDYITVEGTGTGGLADTAWPKFHANLNNTGQSPYNGPQSNNVIWTYNTGNYIFYSSPVVGSDGTIYIGSYDNNIYALDTDGTLKWSYTTGDKIQGSAAIGVEGIIYIGSTDNKLYALNPDGTLKWFYVTGGSIQGSPAVGADGTIYIGSYDKKVYALNSDGTLKWSYTAENSIVGSPAIGADGTIYIGSFDNKLYALNLDGTLKWSYTTGGTIADSPAIAVDGVIYVGSYDKKVSALNPDGTLKWSYNTEGTIAGSPAVASDGTIYIGSGDKKVYALNPNGTLKWSYITGSPVYSSAAIGADGTIYIGSNANKLYAFNPDGILKWSYTTGGWVTSSPAIGVDGTLYIGSRDKKVYAFQDVATATPVSNFTSKVTKGTEGYIPLTVQFTDTSLNRPTSWYWDFGDGSTSTKKNPSHTYTIPGTYTISLNVTNSIGSDDEVKTDYITVTTPTTMYSDLTTESAAFATIYPLTNNTLNVTVTNSGEENATSFNVTVQIGGISKTVNIPELASGNNTTISIKDIKREVGSSVKVNVKIDPENSIIETDETNNEYTTNAIITASGERYEGGRFSDGYDKVNTAVYEKGNIGVRVLEYGDYTWFTHTGTATYSAKDLNIPSNATIKSARLYQAWTWYADPHFTVEFNGHKSQNPDVIYTDKITGNYVFDVTPYFSAGSNNTAVITAENDQRGYYGNVLVVVYEDASEPYRQIWVNEGCDCLLYGTEDPYVGYTIINNVSTAGLLSANVTAVLPSGENADLKISLNQKSFSMTRSDKPDPSFHYYDVTDAVKDGTNELGVKGHGGDYFNYALSIVEMTKLTASEANFTSNVTNGNAPLNVKFTDISTGTPTNWTWDFGDGSTSTEQNPTHIYKSEGTYTVKLTVKNSLGSDSEEKTGYITVGSAVLAPETNFGSNVTSGNAPLSVQFKDESTNSPTSWEWNFGDGKTSTEQNPSHTYETVGTYTVNLTATNYGGSNTTTKTDYITITSDTSAPVASFTSDSNSGQVPFTVKFTDTSTGKVSSCNWDFGDGSTSTDQNPTHTYVAEGSYTVTLTATGPGGSNTATSGKPITVSASLTSPSYNGGIPLTTAQNGTVSGGLWYDSYPGFSTSAQKTFTLPDYTKIKWARLYVTVYDGHMENNYRGNVSIDIDANGDSKYEIQKTENFDTTYSFPGTGGTGPVWLSDHMNRVTSDYLMWYDLTDAIAGQKVNVQATTTKVDSSFDGRVKAMTLVVAYDDGDSDQVYYWVNQGHDTVNPLDDTYTGSTSFGTSTLEKGWSSANLTAIFLASVDGTYTFQGTKLVSGVKSGSYYGENTWDINSLLTVGQDSKLDYNKQESNYYKVPLALMSVKYTSASPELPTADFKADVTNGTAPLNVNFTDQSTGSPTSWFWDFGDGFNSTDQNISHTYTSVGNYTVNLTVSNADGSDSEVKTEYIMVSEPLPGAPVADFAATPTSGTAPLTVNFKDQSTGTVSSYAWDFNNDGNIDSTEQSPSYTYGTAGTYTVNLTVTGPGGSDSEVKTGYIKVTGSSPGKPVAAFSASPASGKTPLTVTFTDKSTGTPTKWKWSFGDGTTSTKQNPKHKYSTAGKYTVTLTVSNAKGSNTVTETDYIKVISKPVSNFTSSVTSGKAPLSVKFTDTSTGTASGWIWEFGDGSRSFVENPVHKYSKAGTYTVNLTVKNAAGRNTVTKTEHIKVTAKPVSNFTSSVASGKTPLNVKFTDTSTGTPAAWKWSFGDGASSTQQNPVHKYSKAGTYTVSLTVKNAAGSNMVTKTDYIKVTEKPVAEFSATPTSGKAPLTVAFTDKSTGTPTKWKWSFGDGKSSTQQNPKHKYSKAGSYTVTLTATNAAGSSTTTKTDYVKVTTNTK</sequence>
<feature type="domain" description="PKD" evidence="2">
    <location>
        <begin position="2413"/>
        <end position="2498"/>
    </location>
</feature>
<feature type="domain" description="PKD" evidence="2">
    <location>
        <begin position="1346"/>
        <end position="1429"/>
    </location>
</feature>
<feature type="domain" description="PKD" evidence="2">
    <location>
        <begin position="318"/>
        <end position="398"/>
    </location>
</feature>
<keyword evidence="4" id="KW-1185">Reference proteome</keyword>
<dbReference type="HOGENOM" id="CLU_001188_0_0_2"/>
<proteinExistence type="predicted"/>
<feature type="domain" description="PKD" evidence="2">
    <location>
        <begin position="2665"/>
        <end position="2748"/>
    </location>
</feature>
<dbReference type="InterPro" id="IPR013783">
    <property type="entry name" value="Ig-like_fold"/>
</dbReference>
<dbReference type="SMART" id="SM00710">
    <property type="entry name" value="PbH1"/>
    <property type="match status" value="6"/>
</dbReference>
<name>A0A0E3WUT2_METBA</name>
<dbReference type="InterPro" id="IPR015943">
    <property type="entry name" value="WD40/YVTN_repeat-like_dom_sf"/>
</dbReference>
<dbReference type="InterPro" id="IPR021779">
    <property type="entry name" value="DUF3344"/>
</dbReference>
<feature type="domain" description="PKD" evidence="2">
    <location>
        <begin position="1879"/>
        <end position="1962"/>
    </location>
</feature>
<dbReference type="SMART" id="SM00564">
    <property type="entry name" value="PQQ"/>
    <property type="match status" value="8"/>
</dbReference>
<dbReference type="PROSITE" id="PS50093">
    <property type="entry name" value="PKD"/>
    <property type="match status" value="13"/>
</dbReference>
<dbReference type="InterPro" id="IPR011635">
    <property type="entry name" value="CARDB"/>
</dbReference>
<feature type="domain" description="PKD" evidence="2">
    <location>
        <begin position="2747"/>
        <end position="2830"/>
    </location>
</feature>
<feature type="domain" description="PKD" evidence="2">
    <location>
        <begin position="904"/>
        <end position="989"/>
    </location>
</feature>
<feature type="domain" description="PKD" evidence="2">
    <location>
        <begin position="2327"/>
        <end position="2394"/>
    </location>
</feature>
<dbReference type="Gene3D" id="2.60.40.10">
    <property type="entry name" value="Immunoglobulins"/>
    <property type="match status" value="15"/>
</dbReference>
<feature type="domain" description="PKD" evidence="2">
    <location>
        <begin position="1964"/>
        <end position="2047"/>
    </location>
</feature>
<dbReference type="CDD" id="cd00146">
    <property type="entry name" value="PKD"/>
    <property type="match status" value="13"/>
</dbReference>
<evidence type="ECO:0000259" key="2">
    <source>
        <dbReference type="PROSITE" id="PS50093"/>
    </source>
</evidence>
<organism evidence="3 4">
    <name type="scientific">Methanosarcina barkeri 3</name>
    <dbReference type="NCBI Taxonomy" id="1434107"/>
    <lineage>
        <taxon>Archaea</taxon>
        <taxon>Methanobacteriati</taxon>
        <taxon>Methanobacteriota</taxon>
        <taxon>Stenosarchaea group</taxon>
        <taxon>Methanomicrobia</taxon>
        <taxon>Methanosarcinales</taxon>
        <taxon>Methanosarcinaceae</taxon>
        <taxon>Methanosarcina</taxon>
    </lineage>
</organism>
<accession>A0A0E3WUT2</accession>
<dbReference type="InterPro" id="IPR011050">
    <property type="entry name" value="Pectin_lyase_fold/virulence"/>
</dbReference>
<evidence type="ECO:0000313" key="3">
    <source>
        <dbReference type="EMBL" id="AKB80960.1"/>
    </source>
</evidence>
<dbReference type="InterPro" id="IPR006626">
    <property type="entry name" value="PbH1"/>
</dbReference>
<dbReference type="Pfam" id="PF11824">
    <property type="entry name" value="DUF3344"/>
    <property type="match status" value="3"/>
</dbReference>
<dbReference type="InterPro" id="IPR000601">
    <property type="entry name" value="PKD_dom"/>
</dbReference>
<gene>
    <name evidence="3" type="ORF">MSBR3_0382</name>
</gene>
<dbReference type="FunFam" id="2.60.40.10:FF:000270">
    <property type="entry name" value="Cell surface protein"/>
    <property type="match status" value="13"/>
</dbReference>
<dbReference type="RefSeq" id="WP_048106142.1">
    <property type="nucleotide sequence ID" value="NZ_CP009517.1"/>
</dbReference>
<dbReference type="GeneID" id="68903395"/>
<dbReference type="SMART" id="SM00089">
    <property type="entry name" value="PKD"/>
    <property type="match status" value="13"/>
</dbReference>
<dbReference type="PANTHER" id="PTHR36842">
    <property type="entry name" value="PROTEIN TOLB HOMOLOG"/>
    <property type="match status" value="1"/>
</dbReference>
<dbReference type="InterPro" id="IPR018391">
    <property type="entry name" value="PQQ_b-propeller_rpt"/>
</dbReference>
<evidence type="ECO:0000256" key="1">
    <source>
        <dbReference type="SAM" id="MobiDB-lite"/>
    </source>
</evidence>